<reference evidence="7" key="1">
    <citation type="submission" date="2013-12" db="EMBL/GenBank/DDBJ databases">
        <title>The Genome Sequence of Aphanomyces invadans NJM9701.</title>
        <authorList>
            <consortium name="The Broad Institute Genomics Platform"/>
            <person name="Russ C."/>
            <person name="Tyler B."/>
            <person name="van West P."/>
            <person name="Dieguez-Uribeondo J."/>
            <person name="Young S.K."/>
            <person name="Zeng Q."/>
            <person name="Gargeya S."/>
            <person name="Fitzgerald M."/>
            <person name="Abouelleil A."/>
            <person name="Alvarado L."/>
            <person name="Chapman S.B."/>
            <person name="Gainer-Dewar J."/>
            <person name="Goldberg J."/>
            <person name="Griggs A."/>
            <person name="Gujja S."/>
            <person name="Hansen M."/>
            <person name="Howarth C."/>
            <person name="Imamovic A."/>
            <person name="Ireland A."/>
            <person name="Larimer J."/>
            <person name="McCowan C."/>
            <person name="Murphy C."/>
            <person name="Pearson M."/>
            <person name="Poon T.W."/>
            <person name="Priest M."/>
            <person name="Roberts A."/>
            <person name="Saif S."/>
            <person name="Shea T."/>
            <person name="Sykes S."/>
            <person name="Wortman J."/>
            <person name="Nusbaum C."/>
            <person name="Birren B."/>
        </authorList>
    </citation>
    <scope>NUCLEOTIDE SEQUENCE [LARGE SCALE GENOMIC DNA]</scope>
    <source>
        <strain evidence="7">NJM9701</strain>
    </source>
</reference>
<proteinExistence type="predicted"/>
<feature type="transmembrane region" description="Helical" evidence="5">
    <location>
        <begin position="105"/>
        <end position="124"/>
    </location>
</feature>
<organism evidence="7">
    <name type="scientific">Aphanomyces invadans</name>
    <dbReference type="NCBI Taxonomy" id="157072"/>
    <lineage>
        <taxon>Eukaryota</taxon>
        <taxon>Sar</taxon>
        <taxon>Stramenopiles</taxon>
        <taxon>Oomycota</taxon>
        <taxon>Saprolegniomycetes</taxon>
        <taxon>Saprolegniales</taxon>
        <taxon>Verrucalvaceae</taxon>
        <taxon>Aphanomyces</taxon>
    </lineage>
</organism>
<dbReference type="InterPro" id="IPR001611">
    <property type="entry name" value="Leu-rich_rpt"/>
</dbReference>
<dbReference type="SMART" id="SM00004">
    <property type="entry name" value="NL"/>
    <property type="match status" value="1"/>
</dbReference>
<dbReference type="GeneID" id="20079481"/>
<dbReference type="Gene3D" id="3.80.10.10">
    <property type="entry name" value="Ribonuclease Inhibitor"/>
    <property type="match status" value="1"/>
</dbReference>
<keyword evidence="1" id="KW-0433">Leucine-rich repeat</keyword>
<evidence type="ECO:0000259" key="6">
    <source>
        <dbReference type="SMART" id="SM00004"/>
    </source>
</evidence>
<feature type="transmembrane region" description="Helical" evidence="5">
    <location>
        <begin position="144"/>
        <end position="164"/>
    </location>
</feature>
<keyword evidence="2" id="KW-0677">Repeat</keyword>
<keyword evidence="5" id="KW-1133">Transmembrane helix</keyword>
<evidence type="ECO:0000313" key="7">
    <source>
        <dbReference type="EMBL" id="ETW08065.1"/>
    </source>
</evidence>
<dbReference type="AlphaFoldDB" id="A0A024UPF9"/>
<dbReference type="RefSeq" id="XP_008864158.1">
    <property type="nucleotide sequence ID" value="XM_008865936.1"/>
</dbReference>
<dbReference type="InterPro" id="IPR032675">
    <property type="entry name" value="LRR_dom_sf"/>
</dbReference>
<evidence type="ECO:0000256" key="5">
    <source>
        <dbReference type="SAM" id="Phobius"/>
    </source>
</evidence>
<dbReference type="SUPFAM" id="SSF52058">
    <property type="entry name" value="L domain-like"/>
    <property type="match status" value="1"/>
</dbReference>
<dbReference type="VEuPathDB" id="FungiDB:H310_02431"/>
<keyword evidence="5" id="KW-0472">Membrane</keyword>
<dbReference type="InterPro" id="IPR000800">
    <property type="entry name" value="Notch_dom"/>
</dbReference>
<evidence type="ECO:0000256" key="2">
    <source>
        <dbReference type="ARBA" id="ARBA00022737"/>
    </source>
</evidence>
<feature type="transmembrane region" description="Helical" evidence="5">
    <location>
        <begin position="272"/>
        <end position="292"/>
    </location>
</feature>
<evidence type="ECO:0000256" key="1">
    <source>
        <dbReference type="ARBA" id="ARBA00022614"/>
    </source>
</evidence>
<dbReference type="OrthoDB" id="76052at2759"/>
<sequence>MLRGTNIVASAVMYSIVAVMHIVPLVRSFWATYCHRSTRVVVDGPHLQNKTNHSFSIKRLLAWLVPARFKLPSNVKTGLSHLVELGAESWMAYQMAAHLVHTNVAFMYSMILTANCVFTTWVLFVKGSGLKKTLVDLMDSSISFTLSAGIPLVLVVTPLLVYLTQGYSAHNFTWRAEMLTSTRFFIASTPWQLAMNVAPSVANYITLQGILKRLNKRWRRASVKTMISVVVTHGSFRVLQQRNVRSTVKAMVVLGKDSFTTQHANFKWLKGMLVLCIVWGVTVATVAIASQLTRRPCPTGCVAQSAPWFTQSCNCIYFRLNCNSPRDLPVQNPLDGVHVTELGANLMLLHLIRCPVEEGVPNLAPFEFLQGILVEFSSMRSWEGVLPPSLSTVQVRYSDLTHVPAALRSPGPNLIELGLVGAPLGDISPTVVDSWGSVMSLALTATNLSSIPPGLLRLQVLQTVALDSNRIAVVPDDEVAAVPQLVSLVLDSNRISTFPTKLMTANPQLHLSLSNNPIRAVPSDLTSQSTMSMDLAGSPYCLENPRDSSHCPSTCDTACTRSQSSNQVCDLPCNTSSCLYDMGDCLL</sequence>
<dbReference type="STRING" id="157072.A0A024UPF9"/>
<evidence type="ECO:0000256" key="4">
    <source>
        <dbReference type="ARBA" id="ARBA00023180"/>
    </source>
</evidence>
<dbReference type="Pfam" id="PF13855">
    <property type="entry name" value="LRR_8"/>
    <property type="match status" value="1"/>
</dbReference>
<evidence type="ECO:0000256" key="3">
    <source>
        <dbReference type="ARBA" id="ARBA00023157"/>
    </source>
</evidence>
<feature type="domain" description="LNR" evidence="6">
    <location>
        <begin position="544"/>
        <end position="586"/>
    </location>
</feature>
<dbReference type="GO" id="GO:0005615">
    <property type="term" value="C:extracellular space"/>
    <property type="evidence" value="ECO:0007669"/>
    <property type="project" value="TreeGrafter"/>
</dbReference>
<protein>
    <recommendedName>
        <fullName evidence="6">LNR domain-containing protein</fullName>
    </recommendedName>
</protein>
<dbReference type="Pfam" id="PF00066">
    <property type="entry name" value="Notch"/>
    <property type="match status" value="1"/>
</dbReference>
<name>A0A024UPF9_9STRA</name>
<feature type="transmembrane region" description="Helical" evidence="5">
    <location>
        <begin position="7"/>
        <end position="30"/>
    </location>
</feature>
<keyword evidence="3" id="KW-1015">Disulfide bond</keyword>
<dbReference type="PANTHER" id="PTHR45712:SF1">
    <property type="entry name" value="NEPHROCAN"/>
    <property type="match status" value="1"/>
</dbReference>
<keyword evidence="5" id="KW-0812">Transmembrane</keyword>
<dbReference type="InterPro" id="IPR050333">
    <property type="entry name" value="SLRP"/>
</dbReference>
<accession>A0A024UPF9</accession>
<gene>
    <name evidence="7" type="ORF">H310_02431</name>
</gene>
<keyword evidence="4" id="KW-0325">Glycoprotein</keyword>
<dbReference type="Gene3D" id="3.30.300.320">
    <property type="match status" value="1"/>
</dbReference>
<dbReference type="EMBL" id="KI913954">
    <property type="protein sequence ID" value="ETW08065.1"/>
    <property type="molecule type" value="Genomic_DNA"/>
</dbReference>
<dbReference type="PANTHER" id="PTHR45712">
    <property type="entry name" value="AGAP008170-PA"/>
    <property type="match status" value="1"/>
</dbReference>